<dbReference type="PROSITE" id="PS51257">
    <property type="entry name" value="PROKAR_LIPOPROTEIN"/>
    <property type="match status" value="1"/>
</dbReference>
<accession>A0ABM7C5E7</accession>
<sequence>MKTSYTISFLTIFAIFSCNKSEINFGSNFIVDNRLNENEVFKKLNDSSEIILRKRDSISSKRSTDIKLEININDTITNISKLKARSAFINTYTFGKEELKAEKSDTLAIEIDNFDGYSSEGIKILVYKDRFDVKYYMTSDIIAPINPIELTKVNSSKLILNKNNYKVNDSIYGYLEADLTYQNIFSLQQKIKAKGYFRTIFKENKY</sequence>
<dbReference type="EMBL" id="CP034158">
    <property type="protein sequence ID" value="AZI66177.1"/>
    <property type="molecule type" value="Genomic_DNA"/>
</dbReference>
<keyword evidence="2" id="KW-1185">Reference proteome</keyword>
<dbReference type="RefSeq" id="WP_124756840.1">
    <property type="nucleotide sequence ID" value="NZ_CBCRWA010000001.1"/>
</dbReference>
<protein>
    <submittedName>
        <fullName evidence="1">Uncharacterized protein</fullName>
    </submittedName>
</protein>
<gene>
    <name evidence="1" type="ORF">EIB71_00110</name>
</gene>
<evidence type="ECO:0000313" key="1">
    <source>
        <dbReference type="EMBL" id="AZI66177.1"/>
    </source>
</evidence>
<organism evidence="1 2">
    <name type="scientific">Kaistella daneshvariae</name>
    <dbReference type="NCBI Taxonomy" id="2487074"/>
    <lineage>
        <taxon>Bacteria</taxon>
        <taxon>Pseudomonadati</taxon>
        <taxon>Bacteroidota</taxon>
        <taxon>Flavobacteriia</taxon>
        <taxon>Flavobacteriales</taxon>
        <taxon>Weeksellaceae</taxon>
        <taxon>Chryseobacterium group</taxon>
        <taxon>Kaistella</taxon>
    </lineage>
</organism>
<proteinExistence type="predicted"/>
<reference evidence="1 2" key="1">
    <citation type="submission" date="2018-11" db="EMBL/GenBank/DDBJ databases">
        <title>Proposal to divide the Flavobacteriaceae and reorganize its genera based on Amino Acid Identity values calculated from whole genome sequences.</title>
        <authorList>
            <person name="Nicholson A.C."/>
            <person name="Gulvik C.A."/>
            <person name="Whitney A.M."/>
            <person name="Humrighouse B.W."/>
            <person name="Bell M."/>
            <person name="Holmes B."/>
            <person name="Steigerwalt A.G."/>
            <person name="Villarma A."/>
            <person name="Sheth M."/>
            <person name="Batra D."/>
            <person name="Pryor J."/>
            <person name="Bernardet J.-F."/>
            <person name="Hugo C."/>
            <person name="Kampfer P."/>
            <person name="Newman J.D."/>
            <person name="McQuiston J.R."/>
        </authorList>
    </citation>
    <scope>NUCLEOTIDE SEQUENCE [LARGE SCALE GENOMIC DNA]</scope>
    <source>
        <strain evidence="1 2">H3001</strain>
    </source>
</reference>
<name>A0ABM7C5E7_9FLAO</name>
<evidence type="ECO:0000313" key="2">
    <source>
        <dbReference type="Proteomes" id="UP000274483"/>
    </source>
</evidence>
<dbReference type="Proteomes" id="UP000274483">
    <property type="component" value="Chromosome"/>
</dbReference>